<proteinExistence type="predicted"/>
<evidence type="ECO:0000313" key="2">
    <source>
        <dbReference type="WBParaSite" id="ACAC_0000280901-mRNA-1"/>
    </source>
</evidence>
<protein>
    <submittedName>
        <fullName evidence="2">Uncharacterized protein</fullName>
    </submittedName>
</protein>
<sequence>MSRDDTMLTNLHNLNMIFTVISDMKEFRIPLFFRWTGRITISQKCSDRSGDARAFGVYATEIMKDGDDLVIEE</sequence>
<accession>A0A0K0CYR2</accession>
<organism evidence="1 2">
    <name type="scientific">Angiostrongylus cantonensis</name>
    <name type="common">Rat lungworm</name>
    <dbReference type="NCBI Taxonomy" id="6313"/>
    <lineage>
        <taxon>Eukaryota</taxon>
        <taxon>Metazoa</taxon>
        <taxon>Ecdysozoa</taxon>
        <taxon>Nematoda</taxon>
        <taxon>Chromadorea</taxon>
        <taxon>Rhabditida</taxon>
        <taxon>Rhabditina</taxon>
        <taxon>Rhabditomorpha</taxon>
        <taxon>Strongyloidea</taxon>
        <taxon>Metastrongylidae</taxon>
        <taxon>Angiostrongylus</taxon>
    </lineage>
</organism>
<keyword evidence="1" id="KW-1185">Reference proteome</keyword>
<dbReference type="Proteomes" id="UP000035642">
    <property type="component" value="Unassembled WGS sequence"/>
</dbReference>
<reference evidence="2" key="2">
    <citation type="submission" date="2017-02" db="UniProtKB">
        <authorList>
            <consortium name="WormBaseParasite"/>
        </authorList>
    </citation>
    <scope>IDENTIFICATION</scope>
</reference>
<dbReference type="AlphaFoldDB" id="A0A0K0CYR2"/>
<dbReference type="WBParaSite" id="ACAC_0000280901-mRNA-1">
    <property type="protein sequence ID" value="ACAC_0000280901-mRNA-1"/>
    <property type="gene ID" value="ACAC_0000280901"/>
</dbReference>
<name>A0A0K0CYR2_ANGCA</name>
<evidence type="ECO:0000313" key="1">
    <source>
        <dbReference type="Proteomes" id="UP000035642"/>
    </source>
</evidence>
<reference evidence="1" key="1">
    <citation type="submission" date="2012-09" db="EMBL/GenBank/DDBJ databases">
        <authorList>
            <person name="Martin A.A."/>
        </authorList>
    </citation>
    <scope>NUCLEOTIDE SEQUENCE</scope>
</reference>